<comment type="caution">
    <text evidence="2">The sequence shown here is derived from an EMBL/GenBank/DDBJ whole genome shotgun (WGS) entry which is preliminary data.</text>
</comment>
<keyword evidence="1" id="KW-0732">Signal</keyword>
<reference evidence="2" key="1">
    <citation type="submission" date="2021-02" db="EMBL/GenBank/DDBJ databases">
        <authorList>
            <person name="Nowell W R."/>
        </authorList>
    </citation>
    <scope>NUCLEOTIDE SEQUENCE</scope>
    <source>
        <strain evidence="2">Ploen Becks lab</strain>
    </source>
</reference>
<protein>
    <submittedName>
        <fullName evidence="2">Uncharacterized protein</fullName>
    </submittedName>
</protein>
<accession>A0A813XSD3</accession>
<keyword evidence="3" id="KW-1185">Reference proteome</keyword>
<feature type="signal peptide" evidence="1">
    <location>
        <begin position="1"/>
        <end position="17"/>
    </location>
</feature>
<evidence type="ECO:0000313" key="3">
    <source>
        <dbReference type="Proteomes" id="UP000663879"/>
    </source>
</evidence>
<sequence length="128" mass="15154">MIIRLFLIVVFTKMVKEFDCLPIYEQDILSELGNTIVKKNFDLTSLREMEANKSEDIDDHQKLVKLAEFMLFLLESKSEQQTDEVDKLRAIRELVGSRFNSYEDRTRSIKKPMKNEHRHVFIGKRSTN</sequence>
<name>A0A813XSD3_9BILA</name>
<evidence type="ECO:0000313" key="2">
    <source>
        <dbReference type="EMBL" id="CAF0872246.1"/>
    </source>
</evidence>
<organism evidence="2 3">
    <name type="scientific">Brachionus calyciflorus</name>
    <dbReference type="NCBI Taxonomy" id="104777"/>
    <lineage>
        <taxon>Eukaryota</taxon>
        <taxon>Metazoa</taxon>
        <taxon>Spiralia</taxon>
        <taxon>Gnathifera</taxon>
        <taxon>Rotifera</taxon>
        <taxon>Eurotatoria</taxon>
        <taxon>Monogononta</taxon>
        <taxon>Pseudotrocha</taxon>
        <taxon>Ploima</taxon>
        <taxon>Brachionidae</taxon>
        <taxon>Brachionus</taxon>
    </lineage>
</organism>
<proteinExistence type="predicted"/>
<dbReference type="AlphaFoldDB" id="A0A813XSD3"/>
<dbReference type="EMBL" id="CAJNOC010001531">
    <property type="protein sequence ID" value="CAF0872246.1"/>
    <property type="molecule type" value="Genomic_DNA"/>
</dbReference>
<feature type="chain" id="PRO_5032720870" evidence="1">
    <location>
        <begin position="18"/>
        <end position="128"/>
    </location>
</feature>
<evidence type="ECO:0000256" key="1">
    <source>
        <dbReference type="SAM" id="SignalP"/>
    </source>
</evidence>
<gene>
    <name evidence="2" type="ORF">OXX778_LOCUS9993</name>
</gene>
<dbReference type="Proteomes" id="UP000663879">
    <property type="component" value="Unassembled WGS sequence"/>
</dbReference>